<dbReference type="GeneID" id="84894986"/>
<dbReference type="PANTHER" id="PTHR43488:SF2">
    <property type="entry name" value="GLUTAMATE-PYRUVATE AMINOTRANSFERASE ALAA"/>
    <property type="match status" value="1"/>
</dbReference>
<dbReference type="InterPro" id="IPR051926">
    <property type="entry name" value="Ala_Aminotransferase"/>
</dbReference>
<dbReference type="PANTHER" id="PTHR43488">
    <property type="entry name" value="GLUTAMATE-PYRUVATE AMINOTRANSFERASE ALAA"/>
    <property type="match status" value="1"/>
</dbReference>
<dbReference type="RefSeq" id="WP_053962149.1">
    <property type="nucleotide sequence ID" value="NZ_CAMJVL010000021.1"/>
</dbReference>
<dbReference type="GO" id="GO:0030170">
    <property type="term" value="F:pyridoxal phosphate binding"/>
    <property type="evidence" value="ECO:0007669"/>
    <property type="project" value="InterPro"/>
</dbReference>
<keyword evidence="5" id="KW-0663">Pyridoxal phosphate</keyword>
<organism evidence="8 9">
    <name type="scientific">Lawsonella clevelandensis</name>
    <dbReference type="NCBI Taxonomy" id="1528099"/>
    <lineage>
        <taxon>Bacteria</taxon>
        <taxon>Bacillati</taxon>
        <taxon>Actinomycetota</taxon>
        <taxon>Actinomycetes</taxon>
        <taxon>Mycobacteriales</taxon>
        <taxon>Lawsonellaceae</taxon>
        <taxon>Lawsonella</taxon>
    </lineage>
</organism>
<reference evidence="8 9" key="1">
    <citation type="journal article" date="2015" name="Genome Announc.">
        <title>Complete Genome Sequences for Two Strains of a Novel Fastidious, Partially Acid-Fast, Gram-Positive Corynebacterineae Bacterium, Derived from Human Clinical Samples.</title>
        <authorList>
            <person name="Nicholson A.C."/>
            <person name="Bell M."/>
            <person name="Humrighouse B.W."/>
            <person name="McQuiston J.R."/>
        </authorList>
    </citation>
    <scope>NUCLEOTIDE SEQUENCE [LARGE SCALE GENOMIC DNA]</scope>
    <source>
        <strain evidence="8 9">X1698</strain>
    </source>
</reference>
<dbReference type="STRING" id="1528099.AL705_05460"/>
<dbReference type="EMBL" id="CP012390">
    <property type="protein sequence ID" value="ALE19134.1"/>
    <property type="molecule type" value="Genomic_DNA"/>
</dbReference>
<dbReference type="GO" id="GO:0004021">
    <property type="term" value="F:L-alanine:2-oxoglutarate aminotransferase activity"/>
    <property type="evidence" value="ECO:0007669"/>
    <property type="project" value="UniProtKB-EC"/>
</dbReference>
<accession>A0A0M3TBS4</accession>
<dbReference type="AlphaFoldDB" id="A0A0M3TBS4"/>
<evidence type="ECO:0000256" key="4">
    <source>
        <dbReference type="ARBA" id="ARBA00022679"/>
    </source>
</evidence>
<keyword evidence="4 8" id="KW-0808">Transferase</keyword>
<feature type="domain" description="Aminotransferase class I/classII large" evidence="7">
    <location>
        <begin position="36"/>
        <end position="398"/>
    </location>
</feature>
<keyword evidence="3 8" id="KW-0032">Aminotransferase</keyword>
<dbReference type="InterPro" id="IPR004839">
    <property type="entry name" value="Aminotransferase_I/II_large"/>
</dbReference>
<proteinExistence type="inferred from homology"/>
<dbReference type="InterPro" id="IPR015421">
    <property type="entry name" value="PyrdxlP-dep_Trfase_major"/>
</dbReference>
<dbReference type="OrthoDB" id="9763453at2"/>
<dbReference type="SUPFAM" id="SSF53383">
    <property type="entry name" value="PLP-dependent transferases"/>
    <property type="match status" value="1"/>
</dbReference>
<protein>
    <recommendedName>
        <fullName evidence="6">alanine transaminase</fullName>
        <ecNumber evidence="6">2.6.1.2</ecNumber>
    </recommendedName>
</protein>
<evidence type="ECO:0000256" key="2">
    <source>
        <dbReference type="ARBA" id="ARBA00007441"/>
    </source>
</evidence>
<dbReference type="CDD" id="cd00609">
    <property type="entry name" value="AAT_like"/>
    <property type="match status" value="1"/>
</dbReference>
<dbReference type="Pfam" id="PF00155">
    <property type="entry name" value="Aminotran_1_2"/>
    <property type="match status" value="1"/>
</dbReference>
<name>A0A0M3TBS4_9ACTN</name>
<dbReference type="PATRIC" id="fig|1528099.3.peg.1071"/>
<dbReference type="Gene3D" id="3.90.1150.10">
    <property type="entry name" value="Aspartate Aminotransferase, domain 1"/>
    <property type="match status" value="1"/>
</dbReference>
<evidence type="ECO:0000256" key="5">
    <source>
        <dbReference type="ARBA" id="ARBA00022898"/>
    </source>
</evidence>
<dbReference type="KEGG" id="cbq:AL705_05460"/>
<evidence type="ECO:0000256" key="6">
    <source>
        <dbReference type="ARBA" id="ARBA00026106"/>
    </source>
</evidence>
<evidence type="ECO:0000256" key="3">
    <source>
        <dbReference type="ARBA" id="ARBA00022576"/>
    </source>
</evidence>
<evidence type="ECO:0000259" key="7">
    <source>
        <dbReference type="Pfam" id="PF00155"/>
    </source>
</evidence>
<sequence>MSLRPLYQSKKLKNVVYDIRGPVLDRANELEAQGAEILKLNIGNPGKFGFLAPQNITTYMKDKLDTAVGYSDSRGIAEARQAVINRYANTPGFPEVDMNSVYIGNGASELITMSLQSLCNPGDEILVPAPDYPLWTASTALAGGTPVHYLLDEANDWNPSLEDIESKITDKTKAIVVINPNNPTGAVFSKETLEGIVDIARRHSLLIFADEIYDLILYTEAPHHNLAALAPDLLVFTFNGLSKSYRACGYRAGWVVITGPKDHARDFLAGFHLMASMRLCSNVPAQYAIVAALEGEQDIQIQTAPGGRLYEQWKATVDTLDTIPGVSVVVPKGSLYAFPRFDPEVYPISDDEKFAMSLVENEHILMTHGTAFNYPTTDHLRIVMLPEAAVLKEAIERLGNFLSSYKG</sequence>
<dbReference type="InterPro" id="IPR015424">
    <property type="entry name" value="PyrdxlP-dep_Trfase"/>
</dbReference>
<dbReference type="EC" id="2.6.1.2" evidence="6"/>
<dbReference type="Proteomes" id="UP000068137">
    <property type="component" value="Chromosome"/>
</dbReference>
<comment type="cofactor">
    <cofactor evidence="1">
        <name>pyridoxal 5'-phosphate</name>
        <dbReference type="ChEBI" id="CHEBI:597326"/>
    </cofactor>
</comment>
<dbReference type="Gene3D" id="3.40.640.10">
    <property type="entry name" value="Type I PLP-dependent aspartate aminotransferase-like (Major domain)"/>
    <property type="match status" value="1"/>
</dbReference>
<evidence type="ECO:0000256" key="1">
    <source>
        <dbReference type="ARBA" id="ARBA00001933"/>
    </source>
</evidence>
<gene>
    <name evidence="8" type="ORF">AL705_05460</name>
</gene>
<dbReference type="InterPro" id="IPR015422">
    <property type="entry name" value="PyrdxlP-dep_Trfase_small"/>
</dbReference>
<evidence type="ECO:0000313" key="8">
    <source>
        <dbReference type="EMBL" id="ALE19134.1"/>
    </source>
</evidence>
<comment type="similarity">
    <text evidence="2">Belongs to the class-I pyridoxal-phosphate-dependent aminotransferase family.</text>
</comment>
<evidence type="ECO:0000313" key="9">
    <source>
        <dbReference type="Proteomes" id="UP000068137"/>
    </source>
</evidence>